<dbReference type="PANTHER" id="PTHR14094">
    <property type="entry name" value="SIGNAL RECOGNITION PARTICLE 72"/>
    <property type="match status" value="1"/>
</dbReference>
<keyword evidence="2" id="KW-1185">Reference proteome</keyword>
<gene>
    <name evidence="1" type="ORF">PSACC_03078</name>
</gene>
<dbReference type="InterPro" id="IPR026270">
    <property type="entry name" value="SRP72"/>
</dbReference>
<evidence type="ECO:0000313" key="2">
    <source>
        <dbReference type="Proteomes" id="UP000240830"/>
    </source>
</evidence>
<proteinExistence type="predicted"/>
<name>A0A2H9THM8_9FUNG</name>
<dbReference type="PANTHER" id="PTHR14094:SF9">
    <property type="entry name" value="SIGNAL RECOGNITION PARTICLE SUBUNIT SRP72"/>
    <property type="match status" value="1"/>
</dbReference>
<dbReference type="GO" id="GO:0006614">
    <property type="term" value="P:SRP-dependent cotranslational protein targeting to membrane"/>
    <property type="evidence" value="ECO:0007669"/>
    <property type="project" value="InterPro"/>
</dbReference>
<comment type="caution">
    <text evidence="1">The sequence shown here is derived from an EMBL/GenBank/DDBJ whole genome shotgun (WGS) entry which is preliminary data.</text>
</comment>
<dbReference type="SUPFAM" id="SSF48452">
    <property type="entry name" value="TPR-like"/>
    <property type="match status" value="1"/>
</dbReference>
<dbReference type="OrthoDB" id="5421607at2759"/>
<dbReference type="STRING" id="1246581.A0A2H9THM8"/>
<dbReference type="EMBL" id="MTSL01000190">
    <property type="protein sequence ID" value="PJF17120.1"/>
    <property type="molecule type" value="Genomic_DNA"/>
</dbReference>
<accession>A0A2H9THM8</accession>
<dbReference type="Pfam" id="PF17004">
    <property type="entry name" value="SRP_TPR_like"/>
    <property type="match status" value="1"/>
</dbReference>
<dbReference type="GO" id="GO:0005786">
    <property type="term" value="C:signal recognition particle, endoplasmic reticulum targeting"/>
    <property type="evidence" value="ECO:0007669"/>
    <property type="project" value="TreeGrafter"/>
</dbReference>
<evidence type="ECO:0008006" key="3">
    <source>
        <dbReference type="Google" id="ProtNLM"/>
    </source>
</evidence>
<dbReference type="InterPro" id="IPR011990">
    <property type="entry name" value="TPR-like_helical_dom_sf"/>
</dbReference>
<dbReference type="Proteomes" id="UP000240830">
    <property type="component" value="Unassembled WGS sequence"/>
</dbReference>
<evidence type="ECO:0000313" key="1">
    <source>
        <dbReference type="EMBL" id="PJF17120.1"/>
    </source>
</evidence>
<protein>
    <recommendedName>
        <fullName evidence="3">Signal recognition particle subunit SRP72</fullName>
    </recommendedName>
</protein>
<dbReference type="Gene3D" id="1.25.40.10">
    <property type="entry name" value="Tetratricopeptide repeat domain"/>
    <property type="match status" value="2"/>
</dbReference>
<organism evidence="1 2">
    <name type="scientific">Paramicrosporidium saccamoebae</name>
    <dbReference type="NCBI Taxonomy" id="1246581"/>
    <lineage>
        <taxon>Eukaryota</taxon>
        <taxon>Fungi</taxon>
        <taxon>Fungi incertae sedis</taxon>
        <taxon>Cryptomycota</taxon>
        <taxon>Cryptomycota incertae sedis</taxon>
        <taxon>Paramicrosporidium</taxon>
    </lineage>
</organism>
<reference evidence="1 2" key="1">
    <citation type="submission" date="2016-10" db="EMBL/GenBank/DDBJ databases">
        <title>The genome of Paramicrosporidium saccamoebae is the missing link in understanding Cryptomycota and Microsporidia evolution.</title>
        <authorList>
            <person name="Quandt C.A."/>
            <person name="Beaudet D."/>
            <person name="Corsaro D."/>
            <person name="Michel R."/>
            <person name="Corradi N."/>
            <person name="James T."/>
        </authorList>
    </citation>
    <scope>NUCLEOTIDE SEQUENCE [LARGE SCALE GENOMIC DNA]</scope>
    <source>
        <strain evidence="1 2">KSL3</strain>
    </source>
</reference>
<dbReference type="InterPro" id="IPR031545">
    <property type="entry name" value="SRP72_TPR-like"/>
</dbReference>
<dbReference type="AlphaFoldDB" id="A0A2H9THM8"/>
<dbReference type="GO" id="GO:0008312">
    <property type="term" value="F:7S RNA binding"/>
    <property type="evidence" value="ECO:0007669"/>
    <property type="project" value="TreeGrafter"/>
</dbReference>
<sequence>MEKVARLIDQELFGEAITAIDSLLVEADDNSENELIRAKIVLLVLEENFAEALNLLNTTDVSTEGLVFERAYCQYRLGKYQAALEIVNGAEGSDPRLYTLKAQVLYRLNRFSESHQLYRTLLSAATEDDERLVVNCNAAHALDTESTVSPVSVNDSSETQFNYACHLAGRGDYDQALDVIDTSIQWAKEASMDDSVDSELRQLYVQKAFILSKMNRLDEAKTILKAIPPANDAVSLLAQFNYHVVSENETVSRNAVGSLLKDGKLNPLQRQYALLNLAVVSIKENRLKAAARILRKLVNVKPMKGLATSLLLRVLQSIGSVTEIKRRSEECEMMRIAVELDLVLRGKKKEFSEQLLKYPGIQSVLYSVNGKMYPARNDAFKANKLSDTIKLLGKLEQTRDVKKSLEIAQLLNN</sequence>
<dbReference type="GO" id="GO:0043022">
    <property type="term" value="F:ribosome binding"/>
    <property type="evidence" value="ECO:0007669"/>
    <property type="project" value="TreeGrafter"/>
</dbReference>